<evidence type="ECO:0000313" key="2">
    <source>
        <dbReference type="EMBL" id="MBJ6123512.1"/>
    </source>
</evidence>
<evidence type="ECO:0000256" key="1">
    <source>
        <dbReference type="SAM" id="SignalP"/>
    </source>
</evidence>
<dbReference type="EMBL" id="JAELXS010000014">
    <property type="protein sequence ID" value="MBJ6123512.1"/>
    <property type="molecule type" value="Genomic_DNA"/>
</dbReference>
<accession>A0ABS0XU10</accession>
<sequence length="415" mass="45954">MKTALAGKLFATTFLAATGLYAADQKSVFSASSIVSIVSGNLRATPLPSPDKAVPLPVMQSVHAGVCTTASSSYPWRALEVRMWTPRLTQQSEPMADETLGAAFGAPFEARLVIAYGQNRGYSHRTAVFETIDGCRREYRTDSLSAQDVAIIDEQVARHPYPVDPAAYPLEYVPDVTTEERLRDGILGNHQTQHFTLWFGTKTGSASYRWARDNGHEWNSYMQQVGAWLEYTWAVNKNALNAPMPFGGSSRKRKMDVFICGTGLPWYGADDEVRSACGPSAAESMQSPLWDLAPGSTTVVHEFGHMIQFYSGGFRGRGGPIWEVGAEWNSFAVSPGSARRDGVYLSNPESGPLFSNARYAAYPFMQYIYETDRTRELVWRTWRENRRDANGDTQEDFVEALVRLGQASGAFPLGY</sequence>
<proteinExistence type="predicted"/>
<protein>
    <submittedName>
        <fullName evidence="2">Uncharacterized protein</fullName>
    </submittedName>
</protein>
<name>A0ABS0XU10_9SPHN</name>
<dbReference type="Proteomes" id="UP000640426">
    <property type="component" value="Unassembled WGS sequence"/>
</dbReference>
<organism evidence="2 3">
    <name type="scientific">Sphingomonas mollis</name>
    <dbReference type="NCBI Taxonomy" id="2795726"/>
    <lineage>
        <taxon>Bacteria</taxon>
        <taxon>Pseudomonadati</taxon>
        <taxon>Pseudomonadota</taxon>
        <taxon>Alphaproteobacteria</taxon>
        <taxon>Sphingomonadales</taxon>
        <taxon>Sphingomonadaceae</taxon>
        <taxon>Sphingomonas</taxon>
    </lineage>
</organism>
<dbReference type="InterPro" id="IPR045690">
    <property type="entry name" value="DUF6055"/>
</dbReference>
<evidence type="ECO:0000313" key="3">
    <source>
        <dbReference type="Proteomes" id="UP000640426"/>
    </source>
</evidence>
<dbReference type="Pfam" id="PF19527">
    <property type="entry name" value="DUF6055"/>
    <property type="match status" value="1"/>
</dbReference>
<keyword evidence="1" id="KW-0732">Signal</keyword>
<keyword evidence="3" id="KW-1185">Reference proteome</keyword>
<gene>
    <name evidence="2" type="ORF">JAO74_17140</name>
</gene>
<feature type="signal peptide" evidence="1">
    <location>
        <begin position="1"/>
        <end position="22"/>
    </location>
</feature>
<reference evidence="3" key="1">
    <citation type="submission" date="2020-12" db="EMBL/GenBank/DDBJ databases">
        <title>Hymenobacter sp.</title>
        <authorList>
            <person name="Kim M.K."/>
        </authorList>
    </citation>
    <scope>NUCLEOTIDE SEQUENCE [LARGE SCALE GENOMIC DNA]</scope>
    <source>
        <strain evidence="3">BT553</strain>
    </source>
</reference>
<comment type="caution">
    <text evidence="2">The sequence shown here is derived from an EMBL/GenBank/DDBJ whole genome shotgun (WGS) entry which is preliminary data.</text>
</comment>
<feature type="chain" id="PRO_5046816066" evidence="1">
    <location>
        <begin position="23"/>
        <end position="415"/>
    </location>
</feature>